<reference evidence="2" key="1">
    <citation type="submission" date="2023-03" db="EMBL/GenBank/DDBJ databases">
        <authorList>
            <person name="Julca I."/>
        </authorList>
    </citation>
    <scope>NUCLEOTIDE SEQUENCE</scope>
</reference>
<feature type="compositionally biased region" description="Polar residues" evidence="1">
    <location>
        <begin position="367"/>
        <end position="376"/>
    </location>
</feature>
<feature type="compositionally biased region" description="Basic and acidic residues" evidence="1">
    <location>
        <begin position="402"/>
        <end position="412"/>
    </location>
</feature>
<dbReference type="PANTHER" id="PTHR38371:SF1">
    <property type="entry name" value="RHO GTPASE-ACTIVATING PROTEIN"/>
    <property type="match status" value="1"/>
</dbReference>
<proteinExistence type="predicted"/>
<gene>
    <name evidence="2" type="ORF">OLC1_LOCUS990</name>
</gene>
<feature type="compositionally biased region" description="Basic residues" evidence="1">
    <location>
        <begin position="461"/>
        <end position="482"/>
    </location>
</feature>
<evidence type="ECO:0000313" key="2">
    <source>
        <dbReference type="EMBL" id="CAI9088406.1"/>
    </source>
</evidence>
<feature type="region of interest" description="Disordered" evidence="1">
    <location>
        <begin position="453"/>
        <end position="482"/>
    </location>
</feature>
<dbReference type="PANTHER" id="PTHR38371">
    <property type="entry name" value="RHO GTPASE-ACTIVATING PROTEIN"/>
    <property type="match status" value="1"/>
</dbReference>
<organism evidence="2 3">
    <name type="scientific">Oldenlandia corymbosa var. corymbosa</name>
    <dbReference type="NCBI Taxonomy" id="529605"/>
    <lineage>
        <taxon>Eukaryota</taxon>
        <taxon>Viridiplantae</taxon>
        <taxon>Streptophyta</taxon>
        <taxon>Embryophyta</taxon>
        <taxon>Tracheophyta</taxon>
        <taxon>Spermatophyta</taxon>
        <taxon>Magnoliopsida</taxon>
        <taxon>eudicotyledons</taxon>
        <taxon>Gunneridae</taxon>
        <taxon>Pentapetalae</taxon>
        <taxon>asterids</taxon>
        <taxon>lamiids</taxon>
        <taxon>Gentianales</taxon>
        <taxon>Rubiaceae</taxon>
        <taxon>Rubioideae</taxon>
        <taxon>Spermacoceae</taxon>
        <taxon>Hedyotis-Oldenlandia complex</taxon>
        <taxon>Oldenlandia</taxon>
    </lineage>
</organism>
<feature type="region of interest" description="Disordered" evidence="1">
    <location>
        <begin position="1"/>
        <end position="125"/>
    </location>
</feature>
<evidence type="ECO:0000313" key="3">
    <source>
        <dbReference type="Proteomes" id="UP001161247"/>
    </source>
</evidence>
<keyword evidence="3" id="KW-1185">Reference proteome</keyword>
<dbReference type="AlphaFoldDB" id="A0AAV1BYI7"/>
<dbReference type="Proteomes" id="UP001161247">
    <property type="component" value="Chromosome 1"/>
</dbReference>
<feature type="compositionally biased region" description="Acidic residues" evidence="1">
    <location>
        <begin position="101"/>
        <end position="118"/>
    </location>
</feature>
<accession>A0AAV1BYI7</accession>
<sequence length="482" mass="53142">MADIEPPSFSLGFDLDLDSELRPAPAPAPETSTRNNFGNPARTSSRVTSLGSNADEDDDFETPPVGHVSRTSEPPASTLKRLRRGPALTTERPQPKVDNFSVEDDIEEFSSQEDEPPDDVSKYHHSVCSSSKFPLNGHGSHVFLASQAAKRLNETKSKNQGSSSASIDKEVSGNKVLFPELHVSPLRRFQLIESDSDEASPSKGPSEVINKVSLPSSGQFTSCKVGTSAELKKTKAPEIMSPANDLWKEISSDRSFHVPTPALDEFCEEYSRSLNNKGKSLKFEKACYVSNKLGENEGEQIASGPPHPAYLYYYHEDSRIQELVRTRLPHFLPLCCVNNQGLKQQNTSTINYTTQFNHKEASKQGKRNQNIGSSSTKSRKNARKSSAVDVQEESDSWINPRVSKETTKDAGKKRVRGVESAGHWYTGPNGRRVYVTGNGQELSGQAAYRRYKRESGGAFKKSNKKAASKKKSGKKKRGHSCT</sequence>
<name>A0AAV1BYI7_OLDCO</name>
<feature type="compositionally biased region" description="Polar residues" evidence="1">
    <location>
        <begin position="30"/>
        <end position="52"/>
    </location>
</feature>
<evidence type="ECO:0000256" key="1">
    <source>
        <dbReference type="SAM" id="MobiDB-lite"/>
    </source>
</evidence>
<feature type="region of interest" description="Disordered" evidence="1">
    <location>
        <begin position="358"/>
        <end position="438"/>
    </location>
</feature>
<dbReference type="EMBL" id="OX459118">
    <property type="protein sequence ID" value="CAI9088406.1"/>
    <property type="molecule type" value="Genomic_DNA"/>
</dbReference>
<protein>
    <submittedName>
        <fullName evidence="2">OLC1v1022718C2</fullName>
    </submittedName>
</protein>